<evidence type="ECO:0000313" key="8">
    <source>
        <dbReference type="EMBL" id="WPC22016.1"/>
    </source>
</evidence>
<feature type="transmembrane region" description="Helical" evidence="7">
    <location>
        <begin position="5"/>
        <end position="25"/>
    </location>
</feature>
<feature type="transmembrane region" description="Helical" evidence="7">
    <location>
        <begin position="116"/>
        <end position="137"/>
    </location>
</feature>
<keyword evidence="9" id="KW-1185">Reference proteome</keyword>
<comment type="similarity">
    <text evidence="6">Belongs to the MIP/aquaporin (TC 1.A.8) family.</text>
</comment>
<dbReference type="Gene3D" id="1.20.1080.10">
    <property type="entry name" value="Glycerol uptake facilitator protein"/>
    <property type="match status" value="1"/>
</dbReference>
<dbReference type="RefSeq" id="WP_057774425.1">
    <property type="nucleotide sequence ID" value="NZ_BBIM01000010.1"/>
</dbReference>
<dbReference type="Proteomes" id="UP001302696">
    <property type="component" value="Chromosome"/>
</dbReference>
<dbReference type="SUPFAM" id="SSF81338">
    <property type="entry name" value="Aquaporin-like"/>
    <property type="match status" value="1"/>
</dbReference>
<protein>
    <submittedName>
        <fullName evidence="8">Aquaporin</fullName>
    </submittedName>
</protein>
<keyword evidence="2 6" id="KW-0813">Transport</keyword>
<dbReference type="Pfam" id="PF00230">
    <property type="entry name" value="MIP"/>
    <property type="match status" value="1"/>
</dbReference>
<feature type="transmembrane region" description="Helical" evidence="7">
    <location>
        <begin position="149"/>
        <end position="171"/>
    </location>
</feature>
<evidence type="ECO:0000256" key="1">
    <source>
        <dbReference type="ARBA" id="ARBA00004141"/>
    </source>
</evidence>
<evidence type="ECO:0000313" key="9">
    <source>
        <dbReference type="Proteomes" id="UP001302696"/>
    </source>
</evidence>
<dbReference type="InterPro" id="IPR022357">
    <property type="entry name" value="MIP_CS"/>
</dbReference>
<accession>A0ABZ0Q4W1</accession>
<evidence type="ECO:0000256" key="3">
    <source>
        <dbReference type="ARBA" id="ARBA00022692"/>
    </source>
</evidence>
<proteinExistence type="inferred from homology"/>
<evidence type="ECO:0000256" key="7">
    <source>
        <dbReference type="SAM" id="Phobius"/>
    </source>
</evidence>
<dbReference type="PANTHER" id="PTHR45724">
    <property type="entry name" value="AQUAPORIN NIP2-1"/>
    <property type="match status" value="1"/>
</dbReference>
<evidence type="ECO:0000256" key="4">
    <source>
        <dbReference type="ARBA" id="ARBA00022989"/>
    </source>
</evidence>
<dbReference type="InterPro" id="IPR034294">
    <property type="entry name" value="Aquaporin_transptr"/>
</dbReference>
<evidence type="ECO:0000256" key="5">
    <source>
        <dbReference type="ARBA" id="ARBA00023136"/>
    </source>
</evidence>
<organism evidence="8 9">
    <name type="scientific">Pediococcus inopinatus</name>
    <dbReference type="NCBI Taxonomy" id="114090"/>
    <lineage>
        <taxon>Bacteria</taxon>
        <taxon>Bacillati</taxon>
        <taxon>Bacillota</taxon>
        <taxon>Bacilli</taxon>
        <taxon>Lactobacillales</taxon>
        <taxon>Lactobacillaceae</taxon>
        <taxon>Pediococcus</taxon>
    </lineage>
</organism>
<keyword evidence="3 6" id="KW-0812">Transmembrane</keyword>
<evidence type="ECO:0000256" key="6">
    <source>
        <dbReference type="RuleBase" id="RU000477"/>
    </source>
</evidence>
<keyword evidence="4 7" id="KW-1133">Transmembrane helix</keyword>
<dbReference type="PRINTS" id="PR00783">
    <property type="entry name" value="MINTRINSICP"/>
</dbReference>
<dbReference type="PROSITE" id="PS00221">
    <property type="entry name" value="MIP"/>
    <property type="match status" value="1"/>
</dbReference>
<sequence length="216" mass="22362">MRKYVAEIIGTFVLVFVGTGTVVIAKGSTLTIGLAFGLAVTIMAYSVGAISGGHFNPAVSLGMLLNKRISGKDFIGYVISQFIGAILASAMVFDLVHELGLSTKSLGQTDFPNISVGGAFITETLVTFLFVLVILLVTSKKWGNPNFAGLVIGLTLGLMIIVALNLTGGSLNPARSFGPALFAGGSAMAHYWLYLTAPLVGAVLAAGVSQFLGSEE</sequence>
<keyword evidence="5 7" id="KW-0472">Membrane</keyword>
<feature type="transmembrane region" description="Helical" evidence="7">
    <location>
        <begin position="31"/>
        <end position="53"/>
    </location>
</feature>
<reference evidence="9" key="1">
    <citation type="submission" date="2024-06" db="EMBL/GenBank/DDBJ databases">
        <authorList>
            <person name="Chang H.C."/>
            <person name="Mun S.Y."/>
        </authorList>
    </citation>
    <scope>NUCLEOTIDE SEQUENCE [LARGE SCALE GENOMIC DNA]</scope>
    <source>
        <strain evidence="9">KT1</strain>
    </source>
</reference>
<gene>
    <name evidence="8" type="ORF">N6G96_02020</name>
</gene>
<feature type="transmembrane region" description="Helical" evidence="7">
    <location>
        <begin position="74"/>
        <end position="96"/>
    </location>
</feature>
<dbReference type="InterPro" id="IPR023271">
    <property type="entry name" value="Aquaporin-like"/>
</dbReference>
<dbReference type="PANTHER" id="PTHR45724:SF13">
    <property type="entry name" value="AQUAPORIN NIP1-1-RELATED"/>
    <property type="match status" value="1"/>
</dbReference>
<name>A0ABZ0Q4W1_9LACO</name>
<feature type="transmembrane region" description="Helical" evidence="7">
    <location>
        <begin position="191"/>
        <end position="212"/>
    </location>
</feature>
<dbReference type="InterPro" id="IPR000425">
    <property type="entry name" value="MIP"/>
</dbReference>
<dbReference type="EMBL" id="CP104778">
    <property type="protein sequence ID" value="WPC22016.1"/>
    <property type="molecule type" value="Genomic_DNA"/>
</dbReference>
<evidence type="ECO:0000256" key="2">
    <source>
        <dbReference type="ARBA" id="ARBA00022448"/>
    </source>
</evidence>
<comment type="subcellular location">
    <subcellularLocation>
        <location evidence="1">Membrane</location>
        <topology evidence="1">Multi-pass membrane protein</topology>
    </subcellularLocation>
</comment>